<dbReference type="PANTHER" id="PTHR15736:SF4">
    <property type="entry name" value="PROTEIN FAM131A"/>
    <property type="match status" value="1"/>
</dbReference>
<dbReference type="InterPro" id="IPR026782">
    <property type="entry name" value="FAM131"/>
</dbReference>
<evidence type="ECO:0000313" key="7">
    <source>
        <dbReference type="Proteomes" id="UP001314229"/>
    </source>
</evidence>
<dbReference type="InterPro" id="IPR008978">
    <property type="entry name" value="HSP20-like_chaperone"/>
</dbReference>
<feature type="compositionally biased region" description="Polar residues" evidence="4">
    <location>
        <begin position="257"/>
        <end position="266"/>
    </location>
</feature>
<name>A0AAV1P565_SCOSC</name>
<comment type="caution">
    <text evidence="6">The sequence shown here is derived from an EMBL/GenBank/DDBJ whole genome shotgun (WGS) entry which is preliminary data.</text>
</comment>
<dbReference type="Pfam" id="PF15010">
    <property type="entry name" value="FAM131"/>
    <property type="match status" value="1"/>
</dbReference>
<feature type="region of interest" description="Disordered" evidence="4">
    <location>
        <begin position="172"/>
        <end position="202"/>
    </location>
</feature>
<dbReference type="InterPro" id="IPR002068">
    <property type="entry name" value="A-crystallin/Hsp20_dom"/>
</dbReference>
<dbReference type="EMBL" id="CAWUFR010000083">
    <property type="protein sequence ID" value="CAK6965434.1"/>
    <property type="molecule type" value="Genomic_DNA"/>
</dbReference>
<gene>
    <name evidence="6" type="ORF">FSCOSCO3_A008264</name>
</gene>
<dbReference type="AlphaFoldDB" id="A0AAV1P565"/>
<feature type="region of interest" description="Disordered" evidence="4">
    <location>
        <begin position="412"/>
        <end position="442"/>
    </location>
</feature>
<evidence type="ECO:0000256" key="2">
    <source>
        <dbReference type="PROSITE-ProRule" id="PRU00285"/>
    </source>
</evidence>
<dbReference type="PANTHER" id="PTHR15736">
    <property type="entry name" value="PROTEIN FAM131B-RELATED"/>
    <property type="match status" value="1"/>
</dbReference>
<dbReference type="SUPFAM" id="SSF49764">
    <property type="entry name" value="HSP20-like chaperones"/>
    <property type="match status" value="1"/>
</dbReference>
<feature type="domain" description="SHSP" evidence="5">
    <location>
        <begin position="480"/>
        <end position="590"/>
    </location>
</feature>
<dbReference type="Gene3D" id="2.60.40.790">
    <property type="match status" value="1"/>
</dbReference>
<evidence type="ECO:0000313" key="6">
    <source>
        <dbReference type="EMBL" id="CAK6965434.1"/>
    </source>
</evidence>
<reference evidence="6 7" key="1">
    <citation type="submission" date="2024-01" db="EMBL/GenBank/DDBJ databases">
        <authorList>
            <person name="Alioto T."/>
            <person name="Alioto T."/>
            <person name="Gomez Garrido J."/>
        </authorList>
    </citation>
    <scope>NUCLEOTIDE SEQUENCE [LARGE SCALE GENOMIC DNA]</scope>
</reference>
<feature type="compositionally biased region" description="Gly residues" evidence="4">
    <location>
        <begin position="235"/>
        <end position="252"/>
    </location>
</feature>
<evidence type="ECO:0000256" key="4">
    <source>
        <dbReference type="SAM" id="MobiDB-lite"/>
    </source>
</evidence>
<evidence type="ECO:0000259" key="5">
    <source>
        <dbReference type="PROSITE" id="PS01031"/>
    </source>
</evidence>
<accession>A0AAV1P565</accession>
<feature type="compositionally biased region" description="Acidic residues" evidence="4">
    <location>
        <begin position="174"/>
        <end position="187"/>
    </location>
</feature>
<protein>
    <submittedName>
        <fullName evidence="6">Protein FAM131A isoform X1</fullName>
    </submittedName>
</protein>
<proteinExistence type="inferred from homology"/>
<evidence type="ECO:0000256" key="3">
    <source>
        <dbReference type="RuleBase" id="RU003616"/>
    </source>
</evidence>
<dbReference type="PROSITE" id="PS01031">
    <property type="entry name" value="SHSP"/>
    <property type="match status" value="1"/>
</dbReference>
<dbReference type="Pfam" id="PF00011">
    <property type="entry name" value="HSP20"/>
    <property type="match status" value="1"/>
</dbReference>
<comment type="similarity">
    <text evidence="2 3">Belongs to the small heat shock protein (HSP20) family.</text>
</comment>
<organism evidence="6 7">
    <name type="scientific">Scomber scombrus</name>
    <name type="common">Atlantic mackerel</name>
    <name type="synonym">Scomber vernalis</name>
    <dbReference type="NCBI Taxonomy" id="13677"/>
    <lineage>
        <taxon>Eukaryota</taxon>
        <taxon>Metazoa</taxon>
        <taxon>Chordata</taxon>
        <taxon>Craniata</taxon>
        <taxon>Vertebrata</taxon>
        <taxon>Euteleostomi</taxon>
        <taxon>Actinopterygii</taxon>
        <taxon>Neopterygii</taxon>
        <taxon>Teleostei</taxon>
        <taxon>Neoteleostei</taxon>
        <taxon>Acanthomorphata</taxon>
        <taxon>Pelagiaria</taxon>
        <taxon>Scombriformes</taxon>
        <taxon>Scombridae</taxon>
        <taxon>Scomber</taxon>
    </lineage>
</organism>
<evidence type="ECO:0000256" key="1">
    <source>
        <dbReference type="ARBA" id="ARBA00010635"/>
    </source>
</evidence>
<comment type="similarity">
    <text evidence="1">Belongs to the FAM131 family.</text>
</comment>
<keyword evidence="7" id="KW-1185">Reference proteome</keyword>
<sequence>MGWHGDCNFGHKGTRMAVDGSLRVDWSAASSLSDLALLGSTRTCLARRLILTAPLGALDFSEVNVDDTIEMLPKSRRALTIQEIAALARSSLHGISQVVKDHVTKPTAMAQGRVAHLIEWKGWCKPIDTPAALEPDFNSYSDLTEGEQEARFAAGVAEQFAIAEAKLRAWSSVDGDESNDDSYDEDFLPVNEPNTQSTDVPSYPPYLKDLIHSQLCQHLGLRGPCCEGVGGGGGGGGSGGGGGGGGEGGGSGEPSPTAGSPDTLCSSLCSLDEQHPLLRDLAGHRGHSHSNAAELAAKILSALQGGEEMLLARLQRVGQAGSVGGGRGIRPCGGQDSPCYSMSYSDTYLSPGEDDDTPCKDYESTVCQVEAGGNYDPRRRVILTEEAQQKTIFEKCMKYSCMSSAMASLTSSRRSSSSYRSSSRYSTSSSYRSEGSLGGSSDSLDPLFEPFLESTGNSSLFGEEGPGGPNCLAPFSRHSISSYGHTAPVGGVVTGGVQCLEDSYYMSADVSHFEPHDVVVMAYNHHVVIHAEKVMDDGSISATFTHKSLFPEDMDPLSVCGTLNPDGILVVSVRRISTSGGLEPLGVPTYRSEAHL</sequence>
<feature type="region of interest" description="Disordered" evidence="4">
    <location>
        <begin position="235"/>
        <end position="266"/>
    </location>
</feature>
<dbReference type="Proteomes" id="UP001314229">
    <property type="component" value="Unassembled WGS sequence"/>
</dbReference>